<name>A0A8J3QAU6_9ACTN</name>
<evidence type="ECO:0000313" key="3">
    <source>
        <dbReference type="Proteomes" id="UP000612899"/>
    </source>
</evidence>
<evidence type="ECO:0000256" key="1">
    <source>
        <dbReference type="SAM" id="MobiDB-lite"/>
    </source>
</evidence>
<feature type="compositionally biased region" description="Low complexity" evidence="1">
    <location>
        <begin position="121"/>
        <end position="131"/>
    </location>
</feature>
<proteinExistence type="predicted"/>
<gene>
    <name evidence="2" type="ORF">Rhe02_54460</name>
</gene>
<dbReference type="EMBL" id="BONY01000036">
    <property type="protein sequence ID" value="GIH07379.1"/>
    <property type="molecule type" value="Genomic_DNA"/>
</dbReference>
<evidence type="ECO:0000313" key="2">
    <source>
        <dbReference type="EMBL" id="GIH07379.1"/>
    </source>
</evidence>
<keyword evidence="3" id="KW-1185">Reference proteome</keyword>
<protein>
    <submittedName>
        <fullName evidence="2">Uncharacterized protein</fullName>
    </submittedName>
</protein>
<dbReference type="Proteomes" id="UP000612899">
    <property type="component" value="Unassembled WGS sequence"/>
</dbReference>
<sequence length="156" mass="16632">MNTISFSRIQAALRAMGIDTHEEVVSVLMTPKQVTVNRQDLNDRGEPYIDPVTDAIAARAEVFDVDHTKDDADDGTGLTYADVVLVHDDGVVFDFHVVEEVVYLADVAVDGTIDIHLYGKGSASKSSSASSVSEPMPADEGGPDVVITRPEGEATA</sequence>
<dbReference type="RefSeq" id="WP_203911169.1">
    <property type="nucleotide sequence ID" value="NZ_BONY01000036.1"/>
</dbReference>
<dbReference type="AlphaFoldDB" id="A0A8J3QAU6"/>
<comment type="caution">
    <text evidence="2">The sequence shown here is derived from an EMBL/GenBank/DDBJ whole genome shotgun (WGS) entry which is preliminary data.</text>
</comment>
<organism evidence="2 3">
    <name type="scientific">Rhizocola hellebori</name>
    <dbReference type="NCBI Taxonomy" id="1392758"/>
    <lineage>
        <taxon>Bacteria</taxon>
        <taxon>Bacillati</taxon>
        <taxon>Actinomycetota</taxon>
        <taxon>Actinomycetes</taxon>
        <taxon>Micromonosporales</taxon>
        <taxon>Micromonosporaceae</taxon>
        <taxon>Rhizocola</taxon>
    </lineage>
</organism>
<feature type="region of interest" description="Disordered" evidence="1">
    <location>
        <begin position="121"/>
        <end position="156"/>
    </location>
</feature>
<reference evidence="2" key="1">
    <citation type="submission" date="2021-01" db="EMBL/GenBank/DDBJ databases">
        <title>Whole genome shotgun sequence of Rhizocola hellebori NBRC 109834.</title>
        <authorList>
            <person name="Komaki H."/>
            <person name="Tamura T."/>
        </authorList>
    </citation>
    <scope>NUCLEOTIDE SEQUENCE</scope>
    <source>
        <strain evidence="2">NBRC 109834</strain>
    </source>
</reference>
<accession>A0A8J3QAU6</accession>